<dbReference type="InterPro" id="IPR044672">
    <property type="entry name" value="MOCS2A"/>
</dbReference>
<dbReference type="EMBL" id="NOXS01000032">
    <property type="protein sequence ID" value="OYQ18969.1"/>
    <property type="molecule type" value="Genomic_DNA"/>
</dbReference>
<dbReference type="CDD" id="cd00754">
    <property type="entry name" value="Ubl_MoaD"/>
    <property type="match status" value="1"/>
</dbReference>
<dbReference type="RefSeq" id="WP_094409232.1">
    <property type="nucleotide sequence ID" value="NZ_BMJZ01000001.1"/>
</dbReference>
<dbReference type="Proteomes" id="UP000216361">
    <property type="component" value="Unassembled WGS sequence"/>
</dbReference>
<reference evidence="4 5" key="1">
    <citation type="submission" date="2017-07" db="EMBL/GenBank/DDBJ databases">
        <title>Elstera cyanobacteriorum sp. nov., a novel bacterium isolated from cyanobacterial aggregates in a eutrophic lake.</title>
        <authorList>
            <person name="Cai H."/>
        </authorList>
    </citation>
    <scope>NUCLEOTIDE SEQUENCE [LARGE SCALE GENOMIC DNA]</scope>
    <source>
        <strain evidence="4 5">TH019</strain>
    </source>
</reference>
<dbReference type="AlphaFoldDB" id="A0A255XPT5"/>
<dbReference type="OrthoDB" id="9800712at2"/>
<dbReference type="GO" id="GO:0000166">
    <property type="term" value="F:nucleotide binding"/>
    <property type="evidence" value="ECO:0007669"/>
    <property type="project" value="UniProtKB-KW"/>
</dbReference>
<dbReference type="PANTHER" id="PTHR33359:SF1">
    <property type="entry name" value="MOLYBDOPTERIN SYNTHASE SULFUR CARRIER SUBUNIT"/>
    <property type="match status" value="1"/>
</dbReference>
<evidence type="ECO:0000256" key="1">
    <source>
        <dbReference type="ARBA" id="ARBA00022741"/>
    </source>
</evidence>
<dbReference type="NCBIfam" id="TIGR01682">
    <property type="entry name" value="moaD"/>
    <property type="match status" value="1"/>
</dbReference>
<evidence type="ECO:0000256" key="2">
    <source>
        <dbReference type="ARBA" id="ARBA00024200"/>
    </source>
</evidence>
<keyword evidence="1" id="KW-0547">Nucleotide-binding</keyword>
<dbReference type="PANTHER" id="PTHR33359">
    <property type="entry name" value="MOLYBDOPTERIN SYNTHASE SULFUR CARRIER SUBUNIT"/>
    <property type="match status" value="1"/>
</dbReference>
<dbReference type="GO" id="GO:1990133">
    <property type="term" value="C:molybdopterin adenylyltransferase complex"/>
    <property type="evidence" value="ECO:0007669"/>
    <property type="project" value="TreeGrafter"/>
</dbReference>
<dbReference type="Gene3D" id="3.10.20.30">
    <property type="match status" value="1"/>
</dbReference>
<dbReference type="InterPro" id="IPR012675">
    <property type="entry name" value="Beta-grasp_dom_sf"/>
</dbReference>
<sequence length="83" mass="8961">MRVRYFAWLRSRLNRAEEAVAPPPGVTTLNGLIDYLATLSPGHAAVFEDRSVIRAAINQVFADLDASFAPGDEVAFFPPVTGG</sequence>
<evidence type="ECO:0000256" key="3">
    <source>
        <dbReference type="ARBA" id="ARBA00024247"/>
    </source>
</evidence>
<dbReference type="GO" id="GO:0006777">
    <property type="term" value="P:Mo-molybdopterin cofactor biosynthetic process"/>
    <property type="evidence" value="ECO:0007669"/>
    <property type="project" value="InterPro"/>
</dbReference>
<dbReference type="Pfam" id="PF02597">
    <property type="entry name" value="ThiS"/>
    <property type="match status" value="1"/>
</dbReference>
<protein>
    <recommendedName>
        <fullName evidence="3">Molybdopterin synthase sulfur carrier subunit</fullName>
    </recommendedName>
</protein>
<gene>
    <name evidence="4" type="primary">moaD</name>
    <name evidence="4" type="ORF">CHR90_12040</name>
</gene>
<dbReference type="InterPro" id="IPR016155">
    <property type="entry name" value="Mopterin_synth/thiamin_S_b"/>
</dbReference>
<evidence type="ECO:0000313" key="5">
    <source>
        <dbReference type="Proteomes" id="UP000216361"/>
    </source>
</evidence>
<dbReference type="SUPFAM" id="SSF54285">
    <property type="entry name" value="MoaD/ThiS"/>
    <property type="match status" value="1"/>
</dbReference>
<organism evidence="4 5">
    <name type="scientific">Elstera cyanobacteriorum</name>
    <dbReference type="NCBI Taxonomy" id="2022747"/>
    <lineage>
        <taxon>Bacteria</taxon>
        <taxon>Pseudomonadati</taxon>
        <taxon>Pseudomonadota</taxon>
        <taxon>Alphaproteobacteria</taxon>
        <taxon>Rhodospirillales</taxon>
        <taxon>Rhodospirillaceae</taxon>
        <taxon>Elstera</taxon>
    </lineage>
</organism>
<comment type="similarity">
    <text evidence="2">Belongs to the MoaD family.</text>
</comment>
<accession>A0A255XPT5</accession>
<evidence type="ECO:0000313" key="4">
    <source>
        <dbReference type="EMBL" id="OYQ18969.1"/>
    </source>
</evidence>
<proteinExistence type="inferred from homology"/>
<comment type="caution">
    <text evidence="4">The sequence shown here is derived from an EMBL/GenBank/DDBJ whole genome shotgun (WGS) entry which is preliminary data.</text>
</comment>
<keyword evidence="5" id="KW-1185">Reference proteome</keyword>
<name>A0A255XPT5_9PROT</name>
<dbReference type="InterPro" id="IPR003749">
    <property type="entry name" value="ThiS/MoaD-like"/>
</dbReference>